<sequence>MVSTKLRGSDKPSSDGLIPSLVSDFINDDGSLVPGRDLRGMVPMFPGREPPIPSKVTGGGEHVLNTVLHPHVYQIWNWLEAEPSIKVPIFQLNKMIAQEQKDMRAAVRKAIKNIDTWVSPLLRRPCLNSSEISLLGKSSASSGYGSRDNSELQSSEADYQAANNVPVRMSPVTAKTYFNRMAEHFKPPTPIIAYFEVEEFEVSKKNQLSNIEKSPSAERIVHRKPKGPIPQPLIFNKVDIYIPKEFVPQCSRGAIHQPPMSVENFNACTSLNDAWNFGNIGTSQAAVVEKCGAASLHWPEISPFLNQHVIPSNYNYSGQAAMTCVNNPMIDNSQDFPLQTEKTFKTTDDPYAAAKDAWNSYDARFPPPQ</sequence>
<reference evidence="2 3" key="1">
    <citation type="submission" date="2024-08" db="EMBL/GenBank/DDBJ databases">
        <authorList>
            <person name="Cucini C."/>
            <person name="Frati F."/>
        </authorList>
    </citation>
    <scope>NUCLEOTIDE SEQUENCE [LARGE SCALE GENOMIC DNA]</scope>
</reference>
<name>A0ABP1Q1G6_9HEXA</name>
<evidence type="ECO:0000313" key="2">
    <source>
        <dbReference type="EMBL" id="CAL8082313.1"/>
    </source>
</evidence>
<organism evidence="2 3">
    <name type="scientific">Orchesella dallaii</name>
    <dbReference type="NCBI Taxonomy" id="48710"/>
    <lineage>
        <taxon>Eukaryota</taxon>
        <taxon>Metazoa</taxon>
        <taxon>Ecdysozoa</taxon>
        <taxon>Arthropoda</taxon>
        <taxon>Hexapoda</taxon>
        <taxon>Collembola</taxon>
        <taxon>Entomobryomorpha</taxon>
        <taxon>Entomobryoidea</taxon>
        <taxon>Orchesellidae</taxon>
        <taxon>Orchesellinae</taxon>
        <taxon>Orchesella</taxon>
    </lineage>
</organism>
<feature type="region of interest" description="Disordered" evidence="1">
    <location>
        <begin position="136"/>
        <end position="159"/>
    </location>
</feature>
<evidence type="ECO:0000256" key="1">
    <source>
        <dbReference type="SAM" id="MobiDB-lite"/>
    </source>
</evidence>
<gene>
    <name evidence="2" type="ORF">ODALV1_LOCUS5170</name>
</gene>
<comment type="caution">
    <text evidence="2">The sequence shown here is derived from an EMBL/GenBank/DDBJ whole genome shotgun (WGS) entry which is preliminary data.</text>
</comment>
<keyword evidence="3" id="KW-1185">Reference proteome</keyword>
<accession>A0ABP1Q1G6</accession>
<proteinExistence type="predicted"/>
<protein>
    <submittedName>
        <fullName evidence="2">Uncharacterized protein</fullName>
    </submittedName>
</protein>
<dbReference type="EMBL" id="CAXLJM020000015">
    <property type="protein sequence ID" value="CAL8082313.1"/>
    <property type="molecule type" value="Genomic_DNA"/>
</dbReference>
<dbReference type="Proteomes" id="UP001642540">
    <property type="component" value="Unassembled WGS sequence"/>
</dbReference>
<evidence type="ECO:0000313" key="3">
    <source>
        <dbReference type="Proteomes" id="UP001642540"/>
    </source>
</evidence>